<keyword evidence="2" id="KW-1185">Reference proteome</keyword>
<name>A0ACB0Z4K8_MELEN</name>
<proteinExistence type="predicted"/>
<gene>
    <name evidence="1" type="ORF">MENTE1834_LOCUS20601</name>
</gene>
<evidence type="ECO:0000313" key="2">
    <source>
        <dbReference type="Proteomes" id="UP001497535"/>
    </source>
</evidence>
<dbReference type="EMBL" id="CAVMJV010000024">
    <property type="protein sequence ID" value="CAK5073909.1"/>
    <property type="molecule type" value="Genomic_DNA"/>
</dbReference>
<evidence type="ECO:0000313" key="1">
    <source>
        <dbReference type="EMBL" id="CAK5073909.1"/>
    </source>
</evidence>
<organism evidence="1 2">
    <name type="scientific">Meloidogyne enterolobii</name>
    <name type="common">Root-knot nematode worm</name>
    <name type="synonym">Meloidogyne mayaguensis</name>
    <dbReference type="NCBI Taxonomy" id="390850"/>
    <lineage>
        <taxon>Eukaryota</taxon>
        <taxon>Metazoa</taxon>
        <taxon>Ecdysozoa</taxon>
        <taxon>Nematoda</taxon>
        <taxon>Chromadorea</taxon>
        <taxon>Rhabditida</taxon>
        <taxon>Tylenchina</taxon>
        <taxon>Tylenchomorpha</taxon>
        <taxon>Tylenchoidea</taxon>
        <taxon>Meloidogynidae</taxon>
        <taxon>Meloidogyninae</taxon>
        <taxon>Meloidogyne</taxon>
    </lineage>
</organism>
<accession>A0ACB0Z4K8</accession>
<dbReference type="Proteomes" id="UP001497535">
    <property type="component" value="Unassembled WGS sequence"/>
</dbReference>
<sequence>MGWGLMIYWLLMKIGLKVIVLVMYLLRRVLMRDLLRRFTSTRNHWKLCIRMVWGLMMYWLLMKRLSLVIFVMQHLLRDLLMRVLMVDLLSGKLMRILLVMFPQIKII</sequence>
<comment type="caution">
    <text evidence="1">The sequence shown here is derived from an EMBL/GenBank/DDBJ whole genome shotgun (WGS) entry which is preliminary data.</text>
</comment>
<reference evidence="1" key="1">
    <citation type="submission" date="2023-11" db="EMBL/GenBank/DDBJ databases">
        <authorList>
            <person name="Poullet M."/>
        </authorList>
    </citation>
    <scope>NUCLEOTIDE SEQUENCE</scope>
    <source>
        <strain evidence="1">E1834</strain>
    </source>
</reference>
<protein>
    <submittedName>
        <fullName evidence="1">Uncharacterized protein</fullName>
    </submittedName>
</protein>